<dbReference type="RefSeq" id="WP_052221000.1">
    <property type="nucleotide sequence ID" value="NZ_LHUR01000018.1"/>
</dbReference>
<accession>A0A0L6ZBT3</accession>
<dbReference type="EMBL" id="LHUR01000018">
    <property type="protein sequence ID" value="KOA20238.1"/>
    <property type="molecule type" value="Genomic_DNA"/>
</dbReference>
<name>A0A0L6ZBT3_9CLOT</name>
<evidence type="ECO:0000313" key="2">
    <source>
        <dbReference type="Proteomes" id="UP000037043"/>
    </source>
</evidence>
<dbReference type="STRING" id="36844.SAMN04488501_11128"/>
<reference evidence="2" key="1">
    <citation type="submission" date="2015-08" db="EMBL/GenBank/DDBJ databases">
        <title>Genome sequence of the strict anaerobe Clostridium homopropionicum LuHBu1 (DSM 5847T).</title>
        <authorList>
            <person name="Poehlein A."/>
            <person name="Beck M."/>
            <person name="Schiel-Bengelsdorf B."/>
            <person name="Bengelsdorf F.R."/>
            <person name="Daniel R."/>
            <person name="Duerre P."/>
        </authorList>
    </citation>
    <scope>NUCLEOTIDE SEQUENCE [LARGE SCALE GENOMIC DNA]</scope>
    <source>
        <strain evidence="2">DSM 5847</strain>
    </source>
</reference>
<keyword evidence="2" id="KW-1185">Reference proteome</keyword>
<dbReference type="AlphaFoldDB" id="A0A0L6ZBT3"/>
<protein>
    <submittedName>
        <fullName evidence="1">Uncharacterized protein</fullName>
    </submittedName>
</protein>
<dbReference type="Proteomes" id="UP000037043">
    <property type="component" value="Unassembled WGS sequence"/>
</dbReference>
<organism evidence="1 2">
    <name type="scientific">Clostridium homopropionicum DSM 5847</name>
    <dbReference type="NCBI Taxonomy" id="1121318"/>
    <lineage>
        <taxon>Bacteria</taxon>
        <taxon>Bacillati</taxon>
        <taxon>Bacillota</taxon>
        <taxon>Clostridia</taxon>
        <taxon>Eubacteriales</taxon>
        <taxon>Clostridiaceae</taxon>
        <taxon>Clostridium</taxon>
    </lineage>
</organism>
<evidence type="ECO:0000313" key="1">
    <source>
        <dbReference type="EMBL" id="KOA20238.1"/>
    </source>
</evidence>
<proteinExistence type="predicted"/>
<gene>
    <name evidence="1" type="ORF">CLHOM_14430</name>
</gene>
<sequence length="408" mass="48612">MIKDLNIIHYKDFCFYIFLINNTLYISEGNNIKVIDKSVLRYTLTCNNYFLWICYYTVNYSVFIIEFDLENKVYRNIYNNEFLFYKPYTQNIDSLNLIVNSYNNIQIIFRGWSNFSKTGLIFHCNTNTNNISLITSSNCASYNNPFTICNKDDTTFILICEDFNDGKYTLYNLLTNRVIARFTISDINNMSFINYKNRLLIFYNKLHKKNLSIYYRELIVKHNNGYLNDECSLYLPENILNPNVSSYMGKIYVVWHNTNPINIAVSDNLKTWNYNYITKFNNSNLVKATIIKITKYNSEKLKTYINASKIYLLLSSFENKENVEIQDNVIYDYESLPQIYKKMNLEYSLKEKALYERYLNTQIENLTHSNQIEEYHKNICNNYLHTIGNLIKFLEEKDKIINSLLNMK</sequence>
<comment type="caution">
    <text evidence="1">The sequence shown here is derived from an EMBL/GenBank/DDBJ whole genome shotgun (WGS) entry which is preliminary data.</text>
</comment>
<dbReference type="PATRIC" id="fig|1121318.3.peg.1448"/>